<reference evidence="3" key="1">
    <citation type="submission" date="2025-08" db="UniProtKB">
        <authorList>
            <consortium name="RefSeq"/>
        </authorList>
    </citation>
    <scope>IDENTIFICATION</scope>
</reference>
<dbReference type="InterPro" id="IPR004875">
    <property type="entry name" value="DDE_SF_endonuclease_dom"/>
</dbReference>
<organism evidence="2 3">
    <name type="scientific">Hydra vulgaris</name>
    <name type="common">Hydra</name>
    <name type="synonym">Hydra attenuata</name>
    <dbReference type="NCBI Taxonomy" id="6087"/>
    <lineage>
        <taxon>Eukaryota</taxon>
        <taxon>Metazoa</taxon>
        <taxon>Cnidaria</taxon>
        <taxon>Hydrozoa</taxon>
        <taxon>Hydroidolina</taxon>
        <taxon>Anthoathecata</taxon>
        <taxon>Aplanulata</taxon>
        <taxon>Hydridae</taxon>
        <taxon>Hydra</taxon>
    </lineage>
</organism>
<dbReference type="Proteomes" id="UP001652625">
    <property type="component" value="Chromosome 07"/>
</dbReference>
<dbReference type="PROSITE" id="PS50878">
    <property type="entry name" value="RT_POL"/>
    <property type="match status" value="1"/>
</dbReference>
<dbReference type="InterPro" id="IPR036397">
    <property type="entry name" value="RNaseH_sf"/>
</dbReference>
<feature type="domain" description="Reverse transcriptase" evidence="1">
    <location>
        <begin position="1"/>
        <end position="166"/>
    </location>
</feature>
<dbReference type="InterPro" id="IPR000477">
    <property type="entry name" value="RT_dom"/>
</dbReference>
<evidence type="ECO:0000259" key="1">
    <source>
        <dbReference type="PROSITE" id="PS50878"/>
    </source>
</evidence>
<keyword evidence="2" id="KW-1185">Reference proteome</keyword>
<proteinExistence type="predicted"/>
<sequence>MDFEKAFDSVAHLRLLMKLEAIGIRDKLSFWCKGFLSNRARRVVLGEHVSEWKNVISGVPQGSVLGPLPFIILINDLSDNLKNIEKLFAVIKNQEDNKNLQNDIDKLIFGIIEVYYPKDVKTCWRENETENRLKLQYSLSCIIIQATSQNGAFALKKENFEVGKRLLLENKEQLSEFMKQGVAAVLDDTQTIRGASMLYKIHYDHIDHMRNYKRKTERAITPQNVIKNAVDAVLLEGKSIRKTAKGFNIPEKSLSRYCKKQQHHGQQISGYIKSRQVFTDLQEDLLEQYVTKASDIYYGLSPKEVRKLAYQYGKANSIKMPHNWSENEAAGEDWFSAYLKRHKKLSIRKPEATSQARVSSFNPTNVQKFYNNLQIVLNRLKLESGDIWNMDETGITTVQTPDNIVARKGFKQIGRVTSAERGNLVTVAVVVSASGNSIPPFFIFPLVKLKSYFLNGAPNGSAGAANPSGWMTEVQFLQFSHHFVKYARSTKERPVLLLLDNHDSHLSVEALDYFKENGVSVCSFPPHCSHKLQPLDRSVFGPFKKYTNTACDAWMTMHPGSTMSIYSIPGIVGNSFPLACTPNNIKAGFAKTGIFPLNVNIFSEHDFMPAYTTDRPSPKQDCAMESTTLNISNVTDVDFTISENDMLEAGCSKDTEPHNDIQAIMMYNASTESTVVLSPEDLRPFKKAEPRKRVRVNKRNRTTSILTDSPNMNVLKIEKDSAKKKKLAIEERKQTKKLNKDNDMLSKRSTSKGSIHLIGKSLNCPNSSVEKECFCLICIGMFSKSKPEEVWVQCTQCHLWAHESCIIGNSLFFICSNCC</sequence>
<evidence type="ECO:0000313" key="3">
    <source>
        <dbReference type="RefSeq" id="XP_065658054.1"/>
    </source>
</evidence>
<evidence type="ECO:0000313" key="2">
    <source>
        <dbReference type="Proteomes" id="UP001652625"/>
    </source>
</evidence>
<dbReference type="PANTHER" id="PTHR19303">
    <property type="entry name" value="TRANSPOSON"/>
    <property type="match status" value="1"/>
</dbReference>
<protein>
    <submittedName>
        <fullName evidence="3">Uncharacterized protein LOC105847105 isoform X3</fullName>
    </submittedName>
</protein>
<dbReference type="Pfam" id="PF03184">
    <property type="entry name" value="DDE_1"/>
    <property type="match status" value="1"/>
</dbReference>
<dbReference type="InterPro" id="IPR050863">
    <property type="entry name" value="CenT-Element_Derived"/>
</dbReference>
<dbReference type="Pfam" id="PF00078">
    <property type="entry name" value="RVT_1"/>
    <property type="match status" value="1"/>
</dbReference>
<gene>
    <name evidence="3" type="primary">LOC105847105</name>
</gene>
<accession>A0ABM4C8U3</accession>
<dbReference type="Gene3D" id="3.30.420.10">
    <property type="entry name" value="Ribonuclease H-like superfamily/Ribonuclease H"/>
    <property type="match status" value="1"/>
</dbReference>
<name>A0ABM4C8U3_HYDVU</name>
<dbReference type="RefSeq" id="XP_065658054.1">
    <property type="nucleotide sequence ID" value="XM_065801982.1"/>
</dbReference>
<dbReference type="GeneID" id="105847105"/>
<dbReference type="PANTHER" id="PTHR19303:SF71">
    <property type="entry name" value="ZINC FINGER PHD-TYPE DOMAIN-CONTAINING PROTEIN"/>
    <property type="match status" value="1"/>
</dbReference>